<evidence type="ECO:0000256" key="2">
    <source>
        <dbReference type="SAM" id="MobiDB-lite"/>
    </source>
</evidence>
<evidence type="ECO:0000313" key="4">
    <source>
        <dbReference type="Proteomes" id="UP000523000"/>
    </source>
</evidence>
<dbReference type="Proteomes" id="UP000523000">
    <property type="component" value="Unassembled WGS sequence"/>
</dbReference>
<feature type="region of interest" description="Disordered" evidence="2">
    <location>
        <begin position="57"/>
        <end position="87"/>
    </location>
</feature>
<sequence>MSETPAFSVGGLRSRISGNVLLPGQKVFDEARRGLNLAREHNPELIVAAHTAQDVAAAESHAASHGLPLQVHSTGHGIGTPPATACS</sequence>
<dbReference type="InterPro" id="IPR036318">
    <property type="entry name" value="FAD-bd_PCMH-like_sf"/>
</dbReference>
<proteinExistence type="predicted"/>
<dbReference type="Gene3D" id="3.30.43.10">
    <property type="entry name" value="Uridine Diphospho-n-acetylenolpyruvylglucosamine Reductase, domain 2"/>
    <property type="match status" value="1"/>
</dbReference>
<evidence type="ECO:0000313" key="3">
    <source>
        <dbReference type="EMBL" id="MBB2996970.1"/>
    </source>
</evidence>
<name>A0A839QMH9_9MICC</name>
<dbReference type="RefSeq" id="WP_183512540.1">
    <property type="nucleotide sequence ID" value="NZ_BAABGK010000109.1"/>
</dbReference>
<keyword evidence="1" id="KW-0560">Oxidoreductase</keyword>
<evidence type="ECO:0000256" key="1">
    <source>
        <dbReference type="ARBA" id="ARBA00023002"/>
    </source>
</evidence>
<reference evidence="3 4" key="1">
    <citation type="submission" date="2020-08" db="EMBL/GenBank/DDBJ databases">
        <title>Sequencing the genomes of 1000 actinobacteria strains.</title>
        <authorList>
            <person name="Klenk H.-P."/>
        </authorList>
    </citation>
    <scope>NUCLEOTIDE SEQUENCE [LARGE SCALE GENOMIC DNA]</scope>
    <source>
        <strain evidence="3 4">DSM 22826</strain>
    </source>
</reference>
<accession>A0A839QMH9</accession>
<dbReference type="GO" id="GO:0016491">
    <property type="term" value="F:oxidoreductase activity"/>
    <property type="evidence" value="ECO:0007669"/>
    <property type="project" value="UniProtKB-KW"/>
</dbReference>
<gene>
    <name evidence="3" type="ORF">E9229_003217</name>
</gene>
<dbReference type="SUPFAM" id="SSF56176">
    <property type="entry name" value="FAD-binding/transporter-associated domain-like"/>
    <property type="match status" value="1"/>
</dbReference>
<comment type="caution">
    <text evidence="3">The sequence shown here is derived from an EMBL/GenBank/DDBJ whole genome shotgun (WGS) entry which is preliminary data.</text>
</comment>
<dbReference type="InterPro" id="IPR016167">
    <property type="entry name" value="FAD-bd_PCMH_sub1"/>
</dbReference>
<organism evidence="3 4">
    <name type="scientific">Paeniglutamicibacter cryotolerans</name>
    <dbReference type="NCBI Taxonomy" id="670079"/>
    <lineage>
        <taxon>Bacteria</taxon>
        <taxon>Bacillati</taxon>
        <taxon>Actinomycetota</taxon>
        <taxon>Actinomycetes</taxon>
        <taxon>Micrococcales</taxon>
        <taxon>Micrococcaceae</taxon>
        <taxon>Paeniglutamicibacter</taxon>
    </lineage>
</organism>
<dbReference type="GO" id="GO:0050660">
    <property type="term" value="F:flavin adenine dinucleotide binding"/>
    <property type="evidence" value="ECO:0007669"/>
    <property type="project" value="InterPro"/>
</dbReference>
<dbReference type="EMBL" id="JACHVS010000002">
    <property type="protein sequence ID" value="MBB2996970.1"/>
    <property type="molecule type" value="Genomic_DNA"/>
</dbReference>
<dbReference type="AlphaFoldDB" id="A0A839QMH9"/>
<keyword evidence="4" id="KW-1185">Reference proteome</keyword>
<protein>
    <submittedName>
        <fullName evidence="3">FAD/FMN-containing dehydrogenase</fullName>
    </submittedName>
</protein>